<organism evidence="1 2">
    <name type="scientific">Jatrophihabitans endophyticus</name>
    <dbReference type="NCBI Taxonomy" id="1206085"/>
    <lineage>
        <taxon>Bacteria</taxon>
        <taxon>Bacillati</taxon>
        <taxon>Actinomycetota</taxon>
        <taxon>Actinomycetes</taxon>
        <taxon>Jatrophihabitantales</taxon>
        <taxon>Jatrophihabitantaceae</taxon>
        <taxon>Jatrophihabitans</taxon>
    </lineage>
</organism>
<reference evidence="1 2" key="1">
    <citation type="submission" date="2016-11" db="EMBL/GenBank/DDBJ databases">
        <authorList>
            <person name="Jaros S."/>
            <person name="Januszkiewicz K."/>
            <person name="Wedrychowicz H."/>
        </authorList>
    </citation>
    <scope>NUCLEOTIDE SEQUENCE [LARGE SCALE GENOMIC DNA]</scope>
    <source>
        <strain evidence="1 2">DSM 45627</strain>
    </source>
</reference>
<dbReference type="Gene3D" id="3.60.15.10">
    <property type="entry name" value="Ribonuclease Z/Hydroxyacylglutathione hydrolase-like"/>
    <property type="match status" value="1"/>
</dbReference>
<dbReference type="STRING" id="1206085.SAMN05443575_4060"/>
<sequence length="212" mass="22825">MRLTKYTHACLRLDDGDRTLVVDPGAFSEIAAALDGADAVLVTHDHVDHLDVEQLRAAAERDPRLRIWGPASVADQLGLGEQVVAVEPGHAFDAAGFSIRTFGGQHAVIHPSIPVIPNLGYLIDDRVYHPGDSFAVPTAAVEYLFAPTHAPWSKIGEVIDFVVAVRAPRVSNLHDSLLTDVGRTMVEGHVTRIGAEYGSEFTHLAPAETVDV</sequence>
<dbReference type="PANTHER" id="PTHR43546:SF3">
    <property type="entry name" value="UPF0173 METAL-DEPENDENT HYDROLASE MJ1163"/>
    <property type="match status" value="1"/>
</dbReference>
<dbReference type="SUPFAM" id="SSF56281">
    <property type="entry name" value="Metallo-hydrolase/oxidoreductase"/>
    <property type="match status" value="1"/>
</dbReference>
<accession>A0A1M5TWZ7</accession>
<dbReference type="PANTHER" id="PTHR43546">
    <property type="entry name" value="UPF0173 METAL-DEPENDENT HYDROLASE MJ1163-RELATED"/>
    <property type="match status" value="1"/>
</dbReference>
<dbReference type="Proteomes" id="UP000186132">
    <property type="component" value="Unassembled WGS sequence"/>
</dbReference>
<gene>
    <name evidence="1" type="ORF">SAMN05443575_4060</name>
</gene>
<dbReference type="InterPro" id="IPR050114">
    <property type="entry name" value="UPF0173_UPF0282_UlaG_hydrolase"/>
</dbReference>
<dbReference type="EMBL" id="FQVU01000007">
    <property type="protein sequence ID" value="SHH55126.1"/>
    <property type="molecule type" value="Genomic_DNA"/>
</dbReference>
<proteinExistence type="predicted"/>
<dbReference type="InterPro" id="IPR036866">
    <property type="entry name" value="RibonucZ/Hydroxyglut_hydro"/>
</dbReference>
<name>A0A1M5TWZ7_9ACTN</name>
<protein>
    <submittedName>
        <fullName evidence="1">Beta-lactamase superfamily domain-containing protein</fullName>
    </submittedName>
</protein>
<dbReference type="AlphaFoldDB" id="A0A1M5TWZ7"/>
<evidence type="ECO:0000313" key="1">
    <source>
        <dbReference type="EMBL" id="SHH55126.1"/>
    </source>
</evidence>
<dbReference type="RefSeq" id="WP_073392264.1">
    <property type="nucleotide sequence ID" value="NZ_FQVU01000007.1"/>
</dbReference>
<evidence type="ECO:0000313" key="2">
    <source>
        <dbReference type="Proteomes" id="UP000186132"/>
    </source>
</evidence>
<dbReference type="OrthoDB" id="3190691at2"/>
<dbReference type="Pfam" id="PF13483">
    <property type="entry name" value="Lactamase_B_3"/>
    <property type="match status" value="1"/>
</dbReference>
<keyword evidence="2" id="KW-1185">Reference proteome</keyword>